<reference evidence="7 8" key="1">
    <citation type="submission" date="2015-12" db="EMBL/GenBank/DDBJ databases">
        <title>The genome of Folsomia candida.</title>
        <authorList>
            <person name="Faddeeva A."/>
            <person name="Derks M.F."/>
            <person name="Anvar Y."/>
            <person name="Smit S."/>
            <person name="Van Straalen N."/>
            <person name="Roelofs D."/>
        </authorList>
    </citation>
    <scope>NUCLEOTIDE SEQUENCE [LARGE SCALE GENOMIC DNA]</scope>
    <source>
        <strain evidence="7 8">VU population</strain>
        <tissue evidence="7">Whole body</tissue>
    </source>
</reference>
<protein>
    <recommendedName>
        <fullName evidence="2">Probable RNA-binding protein EIF1AD</fullName>
    </recommendedName>
    <alternativeName>
        <fullName evidence="4">Eukaryotic translation initiation factor 1A domain-containing protein</fullName>
    </alternativeName>
</protein>
<evidence type="ECO:0000256" key="1">
    <source>
        <dbReference type="ARBA" id="ARBA00007340"/>
    </source>
</evidence>
<keyword evidence="8" id="KW-1185">Reference proteome</keyword>
<dbReference type="PANTHER" id="PTHR21641">
    <property type="entry name" value="TRANSLATION INITIATION FACTOR-RELATED"/>
    <property type="match status" value="1"/>
</dbReference>
<dbReference type="AlphaFoldDB" id="A0A226DE50"/>
<dbReference type="SUPFAM" id="SSF50249">
    <property type="entry name" value="Nucleic acid-binding proteins"/>
    <property type="match status" value="1"/>
</dbReference>
<evidence type="ECO:0000313" key="8">
    <source>
        <dbReference type="Proteomes" id="UP000198287"/>
    </source>
</evidence>
<comment type="similarity">
    <text evidence="1">Belongs to the EIF1AD family.</text>
</comment>
<feature type="compositionally biased region" description="Polar residues" evidence="5">
    <location>
        <begin position="197"/>
        <end position="206"/>
    </location>
</feature>
<feature type="compositionally biased region" description="Low complexity" evidence="5">
    <location>
        <begin position="262"/>
        <end position="277"/>
    </location>
</feature>
<evidence type="ECO:0000256" key="2">
    <source>
        <dbReference type="ARBA" id="ARBA00020989"/>
    </source>
</evidence>
<dbReference type="InterPro" id="IPR006196">
    <property type="entry name" value="RNA-binding_domain_S1_IF1"/>
</dbReference>
<feature type="domain" description="S1-like" evidence="6">
    <location>
        <begin position="23"/>
        <end position="83"/>
    </location>
</feature>
<dbReference type="InterPro" id="IPR012340">
    <property type="entry name" value="NA-bd_OB-fold"/>
</dbReference>
<feature type="compositionally biased region" description="Polar residues" evidence="5">
    <location>
        <begin position="304"/>
        <end position="314"/>
    </location>
</feature>
<dbReference type="InterPro" id="IPR039294">
    <property type="entry name" value="EIF1AD"/>
</dbReference>
<dbReference type="STRING" id="158441.A0A226DE50"/>
<feature type="region of interest" description="Disordered" evidence="5">
    <location>
        <begin position="142"/>
        <end position="186"/>
    </location>
</feature>
<dbReference type="PANTHER" id="PTHR21641:SF0">
    <property type="entry name" value="RNA-BINDING PROTEIN EIF1AD-RELATED"/>
    <property type="match status" value="1"/>
</dbReference>
<proteinExistence type="inferred from homology"/>
<feature type="region of interest" description="Disordered" evidence="5">
    <location>
        <begin position="257"/>
        <end position="314"/>
    </location>
</feature>
<feature type="compositionally biased region" description="Polar residues" evidence="5">
    <location>
        <begin position="278"/>
        <end position="289"/>
    </location>
</feature>
<gene>
    <name evidence="7" type="ORF">Fcan01_21549</name>
</gene>
<dbReference type="GO" id="GO:0005634">
    <property type="term" value="C:nucleus"/>
    <property type="evidence" value="ECO:0007669"/>
    <property type="project" value="TreeGrafter"/>
</dbReference>
<dbReference type="OrthoDB" id="1738325at2759"/>
<dbReference type="Pfam" id="PF01176">
    <property type="entry name" value="eIF-1a"/>
    <property type="match status" value="1"/>
</dbReference>
<dbReference type="GO" id="GO:0003743">
    <property type="term" value="F:translation initiation factor activity"/>
    <property type="evidence" value="ECO:0007669"/>
    <property type="project" value="InterPro"/>
</dbReference>
<keyword evidence="3" id="KW-0694">RNA-binding</keyword>
<sequence length="314" mass="34716">MALKKKNVFQGFMPDDYVPSGDQQIVKYLLGKGNNLHEVESPTGSIFLVTMPKKFRQTVWLKKGNCIVIDPITEGKKVQGEIICVVPSKSVVEMIKSGEWFPKLEDFPENTTTCNGAGDGSTKISLEERRKNFLVQFYADAGGKNSKDEDESMMPPSESEEEDSSLSDDEDEASDHEESSSTNNTCKGDVAVLIGNHSNQNQNPITYSAPELDNDEDEGYKSRVQFLASGIVTVTNVVNDISSLNLQNGLQSLDFETEDSSLESQQQSQVHQNDNNSTSVHRQANTIRIQVNYPPESAPHDVTDSNISNDNNQN</sequence>
<comment type="caution">
    <text evidence="7">The sequence shown here is derived from an EMBL/GenBank/DDBJ whole genome shotgun (WGS) entry which is preliminary data.</text>
</comment>
<feature type="region of interest" description="Disordered" evidence="5">
    <location>
        <begin position="197"/>
        <end position="216"/>
    </location>
</feature>
<evidence type="ECO:0000259" key="6">
    <source>
        <dbReference type="Pfam" id="PF01176"/>
    </source>
</evidence>
<dbReference type="OMA" id="RQTVWLK"/>
<dbReference type="SMART" id="SM00652">
    <property type="entry name" value="eIF1a"/>
    <property type="match status" value="1"/>
</dbReference>
<accession>A0A226DE50</accession>
<evidence type="ECO:0000256" key="4">
    <source>
        <dbReference type="ARBA" id="ARBA00031998"/>
    </source>
</evidence>
<evidence type="ECO:0000256" key="3">
    <source>
        <dbReference type="ARBA" id="ARBA00022884"/>
    </source>
</evidence>
<dbReference type="GO" id="GO:0003723">
    <property type="term" value="F:RNA binding"/>
    <property type="evidence" value="ECO:0007669"/>
    <property type="project" value="UniProtKB-KW"/>
</dbReference>
<dbReference type="Proteomes" id="UP000198287">
    <property type="component" value="Unassembled WGS sequence"/>
</dbReference>
<name>A0A226DE50_FOLCA</name>
<dbReference type="Gene3D" id="2.40.50.140">
    <property type="entry name" value="Nucleic acid-binding proteins"/>
    <property type="match status" value="1"/>
</dbReference>
<dbReference type="InterPro" id="IPR001253">
    <property type="entry name" value="TIF_eIF-1A"/>
</dbReference>
<evidence type="ECO:0000313" key="7">
    <source>
        <dbReference type="EMBL" id="OXA43865.1"/>
    </source>
</evidence>
<evidence type="ECO:0000256" key="5">
    <source>
        <dbReference type="SAM" id="MobiDB-lite"/>
    </source>
</evidence>
<organism evidence="7 8">
    <name type="scientific">Folsomia candida</name>
    <name type="common">Springtail</name>
    <dbReference type="NCBI Taxonomy" id="158441"/>
    <lineage>
        <taxon>Eukaryota</taxon>
        <taxon>Metazoa</taxon>
        <taxon>Ecdysozoa</taxon>
        <taxon>Arthropoda</taxon>
        <taxon>Hexapoda</taxon>
        <taxon>Collembola</taxon>
        <taxon>Entomobryomorpha</taxon>
        <taxon>Isotomoidea</taxon>
        <taxon>Isotomidae</taxon>
        <taxon>Proisotominae</taxon>
        <taxon>Folsomia</taxon>
    </lineage>
</organism>
<dbReference type="EMBL" id="LNIX01000021">
    <property type="protein sequence ID" value="OXA43865.1"/>
    <property type="molecule type" value="Genomic_DNA"/>
</dbReference>
<feature type="compositionally biased region" description="Acidic residues" evidence="5">
    <location>
        <begin position="148"/>
        <end position="175"/>
    </location>
</feature>